<organism evidence="1 2">
    <name type="scientific">Hymenobacter metallilatus</name>
    <dbReference type="NCBI Taxonomy" id="2493666"/>
    <lineage>
        <taxon>Bacteria</taxon>
        <taxon>Pseudomonadati</taxon>
        <taxon>Bacteroidota</taxon>
        <taxon>Cytophagia</taxon>
        <taxon>Cytophagales</taxon>
        <taxon>Hymenobacteraceae</taxon>
        <taxon>Hymenobacter</taxon>
    </lineage>
</organism>
<gene>
    <name evidence="1" type="ORF">EI290_04680</name>
</gene>
<reference evidence="1 2" key="1">
    <citation type="submission" date="2018-12" db="EMBL/GenBank/DDBJ databases">
        <authorList>
            <person name="Feng G."/>
            <person name="Zhu H."/>
        </authorList>
    </citation>
    <scope>NUCLEOTIDE SEQUENCE [LARGE SCALE GENOMIC DNA]</scope>
    <source>
        <strain evidence="1 2">9PBR-2</strain>
    </source>
</reference>
<proteinExistence type="predicted"/>
<dbReference type="Proteomes" id="UP000280066">
    <property type="component" value="Unassembled WGS sequence"/>
</dbReference>
<evidence type="ECO:0000313" key="1">
    <source>
        <dbReference type="EMBL" id="RSK36185.1"/>
    </source>
</evidence>
<name>A0A3R9NLC1_9BACT</name>
<keyword evidence="2" id="KW-1185">Reference proteome</keyword>
<comment type="caution">
    <text evidence="1">The sequence shown here is derived from an EMBL/GenBank/DDBJ whole genome shotgun (WGS) entry which is preliminary data.</text>
</comment>
<dbReference type="RefSeq" id="WP_125427249.1">
    <property type="nucleotide sequence ID" value="NZ_RWIS01000002.1"/>
</dbReference>
<accession>A0A3R9NLC1</accession>
<dbReference type="OrthoDB" id="9793581at2"/>
<evidence type="ECO:0000313" key="2">
    <source>
        <dbReference type="Proteomes" id="UP000280066"/>
    </source>
</evidence>
<protein>
    <submittedName>
        <fullName evidence="1">Uncharacterized protein</fullName>
    </submittedName>
</protein>
<dbReference type="AlphaFoldDB" id="A0A3R9NLC1"/>
<sequence length="203" mass="22898">MQTRLPRIELLRPELGLWGGLLLLLSTLFMSSAKFADDLPVVHLPSSNVTSVCNLEADSYPDIRITEDVAGRIYMYAKYPSAQSSYVEYVAAQQGIQLNAAQRRELLSLPYIGLPVKLLPAYLNIPVADRKQVVQVGIPVHELSAYIEAAKLKAPELNPFYGPFGVRCYLRLDERMAASQVKQVFRLFEQRGIHRFSLMTEIE</sequence>
<dbReference type="EMBL" id="RWIS01000002">
    <property type="protein sequence ID" value="RSK36185.1"/>
    <property type="molecule type" value="Genomic_DNA"/>
</dbReference>